<reference evidence="3" key="1">
    <citation type="journal article" date="2020" name="Microbiol. Resour. Announc.">
        <title>Draft Genome Sequences of Thiorhodococcus mannitoliphagus and Thiorhodococcus minor, Purple Sulfur Photosynthetic Bacteria in the Gammaproteobacterial Family Chromatiaceae.</title>
        <authorList>
            <person name="Aviles F.A."/>
            <person name="Meyer T.E."/>
            <person name="Kyndt J.A."/>
        </authorList>
    </citation>
    <scope>NUCLEOTIDE SEQUENCE [LARGE SCALE GENOMIC DNA]</scope>
    <source>
        <strain evidence="3">DSM 18266</strain>
    </source>
</reference>
<comment type="caution">
    <text evidence="2">The sequence shown here is derived from an EMBL/GenBank/DDBJ whole genome shotgun (WGS) entry which is preliminary data.</text>
</comment>
<dbReference type="EMBL" id="JAAIJR010000035">
    <property type="protein sequence ID" value="NEX20760.1"/>
    <property type="molecule type" value="Genomic_DNA"/>
</dbReference>
<organism evidence="2 3">
    <name type="scientific">Thiorhodococcus mannitoliphagus</name>
    <dbReference type="NCBI Taxonomy" id="329406"/>
    <lineage>
        <taxon>Bacteria</taxon>
        <taxon>Pseudomonadati</taxon>
        <taxon>Pseudomonadota</taxon>
        <taxon>Gammaproteobacteria</taxon>
        <taxon>Chromatiales</taxon>
        <taxon>Chromatiaceae</taxon>
        <taxon>Thiorhodococcus</taxon>
    </lineage>
</organism>
<dbReference type="GO" id="GO:0005975">
    <property type="term" value="P:carbohydrate metabolic process"/>
    <property type="evidence" value="ECO:0007669"/>
    <property type="project" value="InterPro"/>
</dbReference>
<evidence type="ECO:0000259" key="1">
    <source>
        <dbReference type="PROSITE" id="PS51677"/>
    </source>
</evidence>
<keyword evidence="3" id="KW-1185">Reference proteome</keyword>
<evidence type="ECO:0000313" key="2">
    <source>
        <dbReference type="EMBL" id="NEX20760.1"/>
    </source>
</evidence>
<dbReference type="GO" id="GO:0016810">
    <property type="term" value="F:hydrolase activity, acting on carbon-nitrogen (but not peptide) bonds"/>
    <property type="evidence" value="ECO:0007669"/>
    <property type="project" value="InterPro"/>
</dbReference>
<dbReference type="PANTHER" id="PTHR10587">
    <property type="entry name" value="GLYCOSYL TRANSFERASE-RELATED"/>
    <property type="match status" value="1"/>
</dbReference>
<dbReference type="PROSITE" id="PS51677">
    <property type="entry name" value="NODB"/>
    <property type="match status" value="1"/>
</dbReference>
<dbReference type="InterPro" id="IPR050248">
    <property type="entry name" value="Polysacc_deacetylase_ArnD"/>
</dbReference>
<sequence length="320" mass="34682">MSKRQWHRRFSLAKKTGLSALLTAIPLGLSQAPQLAAIPLGLFLLACLGAPFWPHSSFFLPVISRGADGREGIALTFDDGPFPDSTPVLLELLARYRLPATFFVVGERAAAHPELIAAILAQGHTIGNHSFSHDNLLMLRECDRVEADIRQTQEILANLGVRPLFFRPPIGVISPRLVPALASLNLQAMTFSCRIFDRGNRNVHDLAARVMRKIRPGDILLLHDNPPQSEEDMVYWKKELQCLFERLAIEHQIVPLADLIGQPVMLPVDTAGISSVDIQTASENLSPLPRTSIPTTAAATAAVASVAIAAAKPGIAEAVG</sequence>
<name>A0A6P1DTI4_9GAMM</name>
<dbReference type="CDD" id="cd10917">
    <property type="entry name" value="CE4_NodB_like_6s_7s"/>
    <property type="match status" value="1"/>
</dbReference>
<proteinExistence type="predicted"/>
<feature type="domain" description="NodB homology" evidence="1">
    <location>
        <begin position="71"/>
        <end position="257"/>
    </location>
</feature>
<accession>A0A6P1DTI4</accession>
<dbReference type="RefSeq" id="WP_164653868.1">
    <property type="nucleotide sequence ID" value="NZ_JAAIJR010000035.1"/>
</dbReference>
<dbReference type="Pfam" id="PF01522">
    <property type="entry name" value="Polysacc_deac_1"/>
    <property type="match status" value="1"/>
</dbReference>
<dbReference type="Gene3D" id="3.20.20.370">
    <property type="entry name" value="Glycoside hydrolase/deacetylase"/>
    <property type="match status" value="1"/>
</dbReference>
<dbReference type="SUPFAM" id="SSF88713">
    <property type="entry name" value="Glycoside hydrolase/deacetylase"/>
    <property type="match status" value="1"/>
</dbReference>
<reference evidence="2 3" key="2">
    <citation type="submission" date="2020-02" db="EMBL/GenBank/DDBJ databases">
        <title>Genome sequences of Thiorhodococcus mannitoliphagus and Thiorhodococcus minor, purple sulfur photosynthetic bacteria in the gammaproteobacterial family, Chromatiaceae.</title>
        <authorList>
            <person name="Aviles F.A."/>
            <person name="Meyer T.E."/>
            <person name="Kyndt J.A."/>
        </authorList>
    </citation>
    <scope>NUCLEOTIDE SEQUENCE [LARGE SCALE GENOMIC DNA]</scope>
    <source>
        <strain evidence="2 3">DSM 18266</strain>
    </source>
</reference>
<dbReference type="AlphaFoldDB" id="A0A6P1DTI4"/>
<evidence type="ECO:0000313" key="3">
    <source>
        <dbReference type="Proteomes" id="UP000471640"/>
    </source>
</evidence>
<dbReference type="Proteomes" id="UP000471640">
    <property type="component" value="Unassembled WGS sequence"/>
</dbReference>
<dbReference type="InterPro" id="IPR011330">
    <property type="entry name" value="Glyco_hydro/deAcase_b/a-brl"/>
</dbReference>
<gene>
    <name evidence="2" type="ORF">G3480_10630</name>
</gene>
<dbReference type="InterPro" id="IPR002509">
    <property type="entry name" value="NODB_dom"/>
</dbReference>
<protein>
    <submittedName>
        <fullName evidence="2">Polysaccharide deacetylase family protein</fullName>
    </submittedName>
</protein>